<organism evidence="8">
    <name type="scientific">Candidatus Electrothrix aestuarii</name>
    <dbReference type="NCBI Taxonomy" id="3062594"/>
    <lineage>
        <taxon>Bacteria</taxon>
        <taxon>Pseudomonadati</taxon>
        <taxon>Thermodesulfobacteriota</taxon>
        <taxon>Desulfobulbia</taxon>
        <taxon>Desulfobulbales</taxon>
        <taxon>Desulfobulbaceae</taxon>
        <taxon>Candidatus Electrothrix</taxon>
    </lineage>
</organism>
<dbReference type="Pfam" id="PF02683">
    <property type="entry name" value="DsbD_TM"/>
    <property type="match status" value="1"/>
</dbReference>
<reference evidence="8" key="1">
    <citation type="journal article" date="2024" name="Syst. Appl. Microbiol.">
        <title>First single-strain enrichments of Electrothrix cable bacteria, description of E. aestuarii sp. nov. and E. rattekaaiensis sp. nov., and proposal of a cable bacteria taxonomy following the rules of the SeqCode.</title>
        <authorList>
            <person name="Plum-Jensen L.E."/>
            <person name="Schramm A."/>
            <person name="Marshall I.P.G."/>
        </authorList>
    </citation>
    <scope>NUCLEOTIDE SEQUENCE</scope>
    <source>
        <strain evidence="8">Rat1</strain>
    </source>
</reference>
<keyword evidence="2 6" id="KW-0812">Transmembrane</keyword>
<dbReference type="GO" id="GO:0045454">
    <property type="term" value="P:cell redox homeostasis"/>
    <property type="evidence" value="ECO:0007669"/>
    <property type="project" value="TreeGrafter"/>
</dbReference>
<dbReference type="GO" id="GO:0017004">
    <property type="term" value="P:cytochrome complex assembly"/>
    <property type="evidence" value="ECO:0007669"/>
    <property type="project" value="UniProtKB-KW"/>
</dbReference>
<gene>
    <name evidence="8" type="ORF">Q3M24_12850</name>
</gene>
<dbReference type="GO" id="GO:0015035">
    <property type="term" value="F:protein-disulfide reductase activity"/>
    <property type="evidence" value="ECO:0007669"/>
    <property type="project" value="TreeGrafter"/>
</dbReference>
<evidence type="ECO:0000313" key="8">
    <source>
        <dbReference type="EMBL" id="XCN71204.1"/>
    </source>
</evidence>
<keyword evidence="5 6" id="KW-0472">Membrane</keyword>
<comment type="subcellular location">
    <subcellularLocation>
        <location evidence="1">Membrane</location>
        <topology evidence="1">Multi-pass membrane protein</topology>
    </subcellularLocation>
</comment>
<proteinExistence type="predicted"/>
<keyword evidence="4 6" id="KW-1133">Transmembrane helix</keyword>
<evidence type="ECO:0000256" key="4">
    <source>
        <dbReference type="ARBA" id="ARBA00022989"/>
    </source>
</evidence>
<evidence type="ECO:0000259" key="7">
    <source>
        <dbReference type="Pfam" id="PF02683"/>
    </source>
</evidence>
<dbReference type="KEGG" id="eaj:Q3M24_12850"/>
<reference evidence="8" key="2">
    <citation type="submission" date="2024-06" db="EMBL/GenBank/DDBJ databases">
        <authorList>
            <person name="Plum-Jensen L.E."/>
            <person name="Schramm A."/>
            <person name="Marshall I.P.G."/>
        </authorList>
    </citation>
    <scope>NUCLEOTIDE SEQUENCE</scope>
    <source>
        <strain evidence="8">Rat1</strain>
    </source>
</reference>
<keyword evidence="3" id="KW-0201">Cytochrome c-type biogenesis</keyword>
<dbReference type="Gene3D" id="3.40.30.10">
    <property type="entry name" value="Glutaredoxin"/>
    <property type="match status" value="1"/>
</dbReference>
<feature type="transmembrane region" description="Helical" evidence="6">
    <location>
        <begin position="315"/>
        <end position="337"/>
    </location>
</feature>
<protein>
    <submittedName>
        <fullName evidence="8">Cytochrome c biogenesis protein CcdA</fullName>
    </submittedName>
</protein>
<dbReference type="SUPFAM" id="SSF52833">
    <property type="entry name" value="Thioredoxin-like"/>
    <property type="match status" value="1"/>
</dbReference>
<dbReference type="GO" id="GO:0016020">
    <property type="term" value="C:membrane"/>
    <property type="evidence" value="ECO:0007669"/>
    <property type="project" value="UniProtKB-SubCell"/>
</dbReference>
<feature type="domain" description="Cytochrome C biogenesis protein transmembrane" evidence="7">
    <location>
        <begin position="240"/>
        <end position="446"/>
    </location>
</feature>
<evidence type="ECO:0000256" key="6">
    <source>
        <dbReference type="SAM" id="Phobius"/>
    </source>
</evidence>
<feature type="transmembrane region" description="Helical" evidence="6">
    <location>
        <begin position="465"/>
        <end position="482"/>
    </location>
</feature>
<feature type="transmembrane region" description="Helical" evidence="6">
    <location>
        <begin position="433"/>
        <end position="453"/>
    </location>
</feature>
<evidence type="ECO:0000256" key="1">
    <source>
        <dbReference type="ARBA" id="ARBA00004141"/>
    </source>
</evidence>
<dbReference type="PANTHER" id="PTHR32234">
    <property type="entry name" value="THIOL:DISULFIDE INTERCHANGE PROTEIN DSBD"/>
    <property type="match status" value="1"/>
</dbReference>
<feature type="transmembrane region" description="Helical" evidence="6">
    <location>
        <begin position="279"/>
        <end position="303"/>
    </location>
</feature>
<feature type="transmembrane region" description="Helical" evidence="6">
    <location>
        <begin position="358"/>
        <end position="384"/>
    </location>
</feature>
<dbReference type="EMBL" id="CP159373">
    <property type="protein sequence ID" value="XCN71204.1"/>
    <property type="molecule type" value="Genomic_DNA"/>
</dbReference>
<feature type="transmembrane region" description="Helical" evidence="6">
    <location>
        <begin position="494"/>
        <end position="513"/>
    </location>
</feature>
<dbReference type="AlphaFoldDB" id="A0AAU8LPT8"/>
<evidence type="ECO:0000256" key="2">
    <source>
        <dbReference type="ARBA" id="ARBA00022692"/>
    </source>
</evidence>
<dbReference type="Gene3D" id="2.60.40.1250">
    <property type="entry name" value="Thiol:disulfide interchange protein DsbD, N-terminal domain"/>
    <property type="match status" value="1"/>
</dbReference>
<feature type="transmembrane region" description="Helical" evidence="6">
    <location>
        <begin position="390"/>
        <end position="412"/>
    </location>
</feature>
<dbReference type="InterPro" id="IPR036249">
    <property type="entry name" value="Thioredoxin-like_sf"/>
</dbReference>
<dbReference type="PANTHER" id="PTHR32234:SF0">
    <property type="entry name" value="THIOL:DISULFIDE INTERCHANGE PROTEIN DSBD"/>
    <property type="match status" value="1"/>
</dbReference>
<evidence type="ECO:0000256" key="5">
    <source>
        <dbReference type="ARBA" id="ARBA00023136"/>
    </source>
</evidence>
<dbReference type="Pfam" id="PF13899">
    <property type="entry name" value="Thioredoxin_7"/>
    <property type="match status" value="1"/>
</dbReference>
<dbReference type="InterPro" id="IPR036929">
    <property type="entry name" value="DsbDN_sf"/>
</dbReference>
<dbReference type="InterPro" id="IPR003834">
    <property type="entry name" value="Cyt_c_assmbl_TM_dom"/>
</dbReference>
<accession>A0AAU8LPT8</accession>
<sequence length="634" mass="69479">MKVQERYSFRNMLDSKKIFSFFIVLLLLTLGQECRAASTAEASSTGEAVNVRAIWSVTAAHPGDQAVLAVVLHVNKDFHINADERQILPVEDLKLFPTKITVTGAYKGLKIESPLYPAAKPLKVPYLSDRVMSFKGKTVVYLPVRLEKNVPAGEQAGLSIRVQYQPCSEEYCLLPEKLELETSLSVVNTDTVTEKINQELFADYQPGVGVSQDVPERIAFGLFGWTFSVDGSSFGGLVLLLLIAAFGGMLLNFTPCVLPLIPIKIISLSYAAKNRRQCILLGLFMSLGVLVFWLGLGVLIALVSGFSATNQLFQYPVFTITVGLVIAIMAGGMFDFFSLQLPAFVYMIHPEQDTLKGSFGLGILAAVLSTPCTAPFMGAAAAWAATQPPASTLAVFVSIGIGMAFPYFLLSVSPHLVSKMPKTGPASVLVKQVMGLFMLAAAAYFVGIGVEVLLSSPADPPGKVYWWPVMCFVFCAGGWTAWRTWKIASRKKLKYFFIVLGLLIMLASSVGVVRLTHTGPIDWTYYTTLRLEQAREERKTVVMVFTAEWCLNCKVLEKSILDNPKVIELLSDERVVPMKVDITGNNPEGKDKLKEVGSLTIPLLIVLDGEGKQVYKSDYYTAQQVLDAVQKTLQ</sequence>
<evidence type="ECO:0000256" key="3">
    <source>
        <dbReference type="ARBA" id="ARBA00022748"/>
    </source>
</evidence>
<name>A0AAU8LPT8_9BACT</name>